<dbReference type="Gene3D" id="1.20.90.10">
    <property type="entry name" value="Phospholipase A2 domain"/>
    <property type="match status" value="1"/>
</dbReference>
<accession>A0A0A0I9Q3</accession>
<dbReference type="SUPFAM" id="SSF48619">
    <property type="entry name" value="Phospholipase A2, PLA2"/>
    <property type="match status" value="1"/>
</dbReference>
<protein>
    <submittedName>
        <fullName evidence="1">Uncharacterized protein</fullName>
    </submittedName>
</protein>
<dbReference type="OrthoDB" id="5125543at2"/>
<dbReference type="EMBL" id="JENJ01000024">
    <property type="protein sequence ID" value="KGM96350.1"/>
    <property type="molecule type" value="Genomic_DNA"/>
</dbReference>
<comment type="caution">
    <text evidence="1">The sequence shown here is derived from an EMBL/GenBank/DDBJ whole genome shotgun (WGS) entry which is preliminary data.</text>
</comment>
<dbReference type="GO" id="GO:0006644">
    <property type="term" value="P:phospholipid metabolic process"/>
    <property type="evidence" value="ECO:0007669"/>
    <property type="project" value="InterPro"/>
</dbReference>
<dbReference type="Proteomes" id="UP000030012">
    <property type="component" value="Unassembled WGS sequence"/>
</dbReference>
<dbReference type="GO" id="GO:0004623">
    <property type="term" value="F:phospholipase A2 activity"/>
    <property type="evidence" value="ECO:0007669"/>
    <property type="project" value="InterPro"/>
</dbReference>
<reference evidence="1 2" key="1">
    <citation type="submission" date="2014-01" db="EMBL/GenBank/DDBJ databases">
        <title>Plasmidome dynamics in the species complex Clostridium novyi sensu lato converts strains of independent lineages into distinctly different pathogens.</title>
        <authorList>
            <person name="Skarin H."/>
            <person name="Segerman B."/>
        </authorList>
    </citation>
    <scope>NUCLEOTIDE SEQUENCE [LARGE SCALE GENOMIC DNA]</scope>
    <source>
        <strain evidence="1 2">4552</strain>
    </source>
</reference>
<dbReference type="AlphaFoldDB" id="A0A0A0I9Q3"/>
<organism evidence="1 2">
    <name type="scientific">Clostridium novyi A str. 4552</name>
    <dbReference type="NCBI Taxonomy" id="1444289"/>
    <lineage>
        <taxon>Bacteria</taxon>
        <taxon>Bacillati</taxon>
        <taxon>Bacillota</taxon>
        <taxon>Clostridia</taxon>
        <taxon>Eubacteriales</taxon>
        <taxon>Clostridiaceae</taxon>
        <taxon>Clostridium</taxon>
    </lineage>
</organism>
<dbReference type="InterPro" id="IPR036444">
    <property type="entry name" value="PLipase_A2_dom_sf"/>
</dbReference>
<sequence>MYKFGLKIYGNWCGPHHSGPGAPIDILDAGCMNHDMCYDKKGYFNCECDRNLINYIDANYSKMTGLKQKIAAKAIKTYFTLQTKLICW</sequence>
<proteinExistence type="predicted"/>
<evidence type="ECO:0000313" key="1">
    <source>
        <dbReference type="EMBL" id="KGM96350.1"/>
    </source>
</evidence>
<dbReference type="GO" id="GO:0050482">
    <property type="term" value="P:arachidonate secretion"/>
    <property type="evidence" value="ECO:0007669"/>
    <property type="project" value="InterPro"/>
</dbReference>
<gene>
    <name evidence="1" type="ORF">Z968_06840</name>
</gene>
<name>A0A0A0I9Q3_CLONO</name>
<evidence type="ECO:0000313" key="2">
    <source>
        <dbReference type="Proteomes" id="UP000030012"/>
    </source>
</evidence>